<dbReference type="STRING" id="137733.SAMN05421767_10515"/>
<feature type="active site" description="Proton donor/acceptor" evidence="2">
    <location>
        <position position="153"/>
    </location>
</feature>
<evidence type="ECO:0000256" key="2">
    <source>
        <dbReference type="PIRSR" id="PIRSR605754-1"/>
    </source>
</evidence>
<evidence type="ECO:0000313" key="5">
    <source>
        <dbReference type="Proteomes" id="UP000198556"/>
    </source>
</evidence>
<dbReference type="GO" id="GO:0016787">
    <property type="term" value="F:hydrolase activity"/>
    <property type="evidence" value="ECO:0007669"/>
    <property type="project" value="UniProtKB-KW"/>
</dbReference>
<accession>A0A1H9IA78</accession>
<dbReference type="Gene3D" id="2.40.260.10">
    <property type="entry name" value="Sortase"/>
    <property type="match status" value="1"/>
</dbReference>
<sequence>MKDNKSHEFETLIISILLIGGIFILFYPTISQTWNSYRESKLAQNTSLLYTKLSIGEKESDLNKATKYNQSLVGGIVPNVFAIREGQKDETYESTLNPSGSGIMGSISIPKINVEIPIYHYTSEEVLEKGCGHIFGSSLPVGGENTHTVLSAHRGLPSAKLFTDLDLIKELDHFYIKTLGETLAYQVDHIETVDPTDTKSLAIEAGKDYATLVTCTPYGINTKRLLVRGHRVQYSEKVAKKETNKITPKWTRILSRIVSVLMGLLLAYIIKKMGKQFSKEKHKKSKRKYR</sequence>
<dbReference type="AlphaFoldDB" id="A0A1H9IA78"/>
<dbReference type="InterPro" id="IPR005754">
    <property type="entry name" value="Sortase"/>
</dbReference>
<keyword evidence="3" id="KW-0472">Membrane</keyword>
<feature type="active site" description="Acyl-thioester intermediate" evidence="2">
    <location>
        <position position="215"/>
    </location>
</feature>
<dbReference type="OrthoDB" id="1648028at2"/>
<dbReference type="SUPFAM" id="SSF63817">
    <property type="entry name" value="Sortase"/>
    <property type="match status" value="1"/>
</dbReference>
<reference evidence="4 5" key="1">
    <citation type="submission" date="2016-10" db="EMBL/GenBank/DDBJ databases">
        <authorList>
            <person name="de Groot N.N."/>
        </authorList>
    </citation>
    <scope>NUCLEOTIDE SEQUENCE [LARGE SCALE GENOMIC DNA]</scope>
    <source>
        <strain evidence="4 5">DSM 15827</strain>
    </source>
</reference>
<feature type="transmembrane region" description="Helical" evidence="3">
    <location>
        <begin position="12"/>
        <end position="30"/>
    </location>
</feature>
<evidence type="ECO:0000313" key="4">
    <source>
        <dbReference type="EMBL" id="SEQ71454.1"/>
    </source>
</evidence>
<dbReference type="InterPro" id="IPR042002">
    <property type="entry name" value="Sortase_C"/>
</dbReference>
<dbReference type="Proteomes" id="UP000198556">
    <property type="component" value="Unassembled WGS sequence"/>
</dbReference>
<keyword evidence="1" id="KW-0378">Hydrolase</keyword>
<organism evidence="4 5">
    <name type="scientific">Granulicatella balaenopterae</name>
    <dbReference type="NCBI Taxonomy" id="137733"/>
    <lineage>
        <taxon>Bacteria</taxon>
        <taxon>Bacillati</taxon>
        <taxon>Bacillota</taxon>
        <taxon>Bacilli</taxon>
        <taxon>Lactobacillales</taxon>
        <taxon>Carnobacteriaceae</taxon>
        <taxon>Granulicatella</taxon>
    </lineage>
</organism>
<keyword evidence="3" id="KW-1133">Transmembrane helix</keyword>
<feature type="transmembrane region" description="Helical" evidence="3">
    <location>
        <begin position="253"/>
        <end position="270"/>
    </location>
</feature>
<evidence type="ECO:0000256" key="1">
    <source>
        <dbReference type="ARBA" id="ARBA00022801"/>
    </source>
</evidence>
<proteinExistence type="predicted"/>
<evidence type="ECO:0000256" key="3">
    <source>
        <dbReference type="SAM" id="Phobius"/>
    </source>
</evidence>
<name>A0A1H9IA78_9LACT</name>
<dbReference type="Pfam" id="PF04203">
    <property type="entry name" value="Sortase"/>
    <property type="match status" value="1"/>
</dbReference>
<protein>
    <submittedName>
        <fullName evidence="4">Sortase A</fullName>
    </submittedName>
</protein>
<dbReference type="CDD" id="cd05827">
    <property type="entry name" value="Sortase_C"/>
    <property type="match status" value="1"/>
</dbReference>
<keyword evidence="5" id="KW-1185">Reference proteome</keyword>
<gene>
    <name evidence="4" type="ORF">SAMN05421767_10515</name>
</gene>
<keyword evidence="3" id="KW-0812">Transmembrane</keyword>
<dbReference type="RefSeq" id="WP_089746001.1">
    <property type="nucleotide sequence ID" value="NZ_FOGF01000005.1"/>
</dbReference>
<dbReference type="EMBL" id="FOGF01000005">
    <property type="protein sequence ID" value="SEQ71454.1"/>
    <property type="molecule type" value="Genomic_DNA"/>
</dbReference>
<dbReference type="NCBIfam" id="TIGR01076">
    <property type="entry name" value="sortase_fam"/>
    <property type="match status" value="1"/>
</dbReference>
<dbReference type="InterPro" id="IPR023365">
    <property type="entry name" value="Sortase_dom-sf"/>
</dbReference>
<dbReference type="NCBIfam" id="NF033745">
    <property type="entry name" value="class_C_sortase"/>
    <property type="match status" value="1"/>
</dbReference>